<feature type="binding site" evidence="5 7">
    <location>
        <position position="83"/>
    </location>
    <ligand>
        <name>FMN</name>
        <dbReference type="ChEBI" id="CHEBI:58210"/>
    </ligand>
</feature>
<comment type="catalytic activity">
    <reaction evidence="5">
        <text>pyridoxine 5'-phosphate + O2 = pyridoxal 5'-phosphate + H2O2</text>
        <dbReference type="Rhea" id="RHEA:15149"/>
        <dbReference type="ChEBI" id="CHEBI:15379"/>
        <dbReference type="ChEBI" id="CHEBI:16240"/>
        <dbReference type="ChEBI" id="CHEBI:58589"/>
        <dbReference type="ChEBI" id="CHEBI:597326"/>
        <dbReference type="EC" id="1.4.3.5"/>
    </reaction>
</comment>
<feature type="domain" description="Pyridoxamine 5'-phosphate oxidase N-terminal" evidence="8">
    <location>
        <begin position="41"/>
        <end position="160"/>
    </location>
</feature>
<dbReference type="Proteomes" id="UP000241514">
    <property type="component" value="Unassembled WGS sequence"/>
</dbReference>
<dbReference type="GO" id="GO:0008615">
    <property type="term" value="P:pyridoxine biosynthetic process"/>
    <property type="evidence" value="ECO:0007669"/>
    <property type="project" value="UniProtKB-UniRule"/>
</dbReference>
<dbReference type="PROSITE" id="PS01064">
    <property type="entry name" value="PYRIDOX_OXIDASE"/>
    <property type="match status" value="1"/>
</dbReference>
<dbReference type="PIRSF" id="PIRSF000190">
    <property type="entry name" value="Pyd_amn-ph_oxd"/>
    <property type="match status" value="1"/>
</dbReference>
<evidence type="ECO:0000313" key="12">
    <source>
        <dbReference type="Proteomes" id="UP000241514"/>
    </source>
</evidence>
<evidence type="ECO:0000256" key="2">
    <source>
        <dbReference type="ARBA" id="ARBA00022630"/>
    </source>
</evidence>
<evidence type="ECO:0000256" key="1">
    <source>
        <dbReference type="ARBA" id="ARBA00007301"/>
    </source>
</evidence>
<dbReference type="NCBIfam" id="TIGR00558">
    <property type="entry name" value="pdxH"/>
    <property type="match status" value="1"/>
</dbReference>
<name>A0A2T4D7D8_9GAMM</name>
<dbReference type="InterPro" id="IPR000659">
    <property type="entry name" value="Pyridox_Oxase"/>
</dbReference>
<dbReference type="Pfam" id="PF10590">
    <property type="entry name" value="PNP_phzG_C"/>
    <property type="match status" value="1"/>
</dbReference>
<feature type="binding site" evidence="5 7">
    <location>
        <begin position="76"/>
        <end position="77"/>
    </location>
    <ligand>
        <name>FMN</name>
        <dbReference type="ChEBI" id="CHEBI:58210"/>
    </ligand>
</feature>
<dbReference type="UniPathway" id="UPA01068">
    <property type="reaction ID" value="UER00304"/>
</dbReference>
<evidence type="ECO:0000256" key="3">
    <source>
        <dbReference type="ARBA" id="ARBA00022643"/>
    </source>
</evidence>
<feature type="binding site" evidence="5 7">
    <location>
        <position position="105"/>
    </location>
    <ligand>
        <name>FMN</name>
        <dbReference type="ChEBI" id="CHEBI:58210"/>
    </ligand>
</feature>
<comment type="cofactor">
    <cofactor evidence="5 7">
        <name>FMN</name>
        <dbReference type="ChEBI" id="CHEBI:58210"/>
    </cofactor>
    <text evidence="5 7">Binds 1 FMN per subunit.</text>
</comment>
<evidence type="ECO:0000313" key="13">
    <source>
        <dbReference type="Proteomes" id="UP000243022"/>
    </source>
</evidence>
<feature type="domain" description="Pyridoxine 5'-phosphate oxidase dimerisation C-terminal" evidence="9">
    <location>
        <begin position="172"/>
        <end position="213"/>
    </location>
</feature>
<dbReference type="PANTHER" id="PTHR10851:SF0">
    <property type="entry name" value="PYRIDOXINE-5'-PHOSPHATE OXIDASE"/>
    <property type="match status" value="1"/>
</dbReference>
<feature type="binding site" evidence="5 7">
    <location>
        <position position="195"/>
    </location>
    <ligand>
        <name>FMN</name>
        <dbReference type="ChEBI" id="CHEBI:58210"/>
    </ligand>
</feature>
<dbReference type="AlphaFoldDB" id="A0A2T4D7D8"/>
<dbReference type="EMBL" id="PYVG01000008">
    <property type="protein sequence ID" value="PTB89735.1"/>
    <property type="molecule type" value="Genomic_DNA"/>
</dbReference>
<feature type="binding site" evidence="5 7">
    <location>
        <position position="185"/>
    </location>
    <ligand>
        <name>FMN</name>
        <dbReference type="ChEBI" id="CHEBI:58210"/>
    </ligand>
</feature>
<feature type="binding site" evidence="5 7">
    <location>
        <begin position="140"/>
        <end position="141"/>
    </location>
    <ligand>
        <name>FMN</name>
        <dbReference type="ChEBI" id="CHEBI:58210"/>
    </ligand>
</feature>
<comment type="caution">
    <text evidence="5">Lacks conserved residue(s) required for the propagation of feature annotation.</text>
</comment>
<evidence type="ECO:0000256" key="4">
    <source>
        <dbReference type="ARBA" id="ARBA00023002"/>
    </source>
</evidence>
<gene>
    <name evidence="5 10" type="primary">pdxH</name>
    <name evidence="11" type="ORF">C9928_02495</name>
    <name evidence="10" type="ORF">C9986_01485</name>
</gene>
<comment type="subunit">
    <text evidence="5">Homodimer.</text>
</comment>
<feature type="binding site" evidence="5 6">
    <location>
        <position position="66"/>
    </location>
    <ligand>
        <name>substrate</name>
    </ligand>
</feature>
<comment type="similarity">
    <text evidence="1 5">Belongs to the pyridoxamine 5'-phosphate oxidase family.</text>
</comment>
<dbReference type="Gene3D" id="2.30.110.10">
    <property type="entry name" value="Electron Transport, Fmn-binding Protein, Chain A"/>
    <property type="match status" value="1"/>
</dbReference>
<comment type="pathway">
    <text evidence="5">Cofactor metabolism; pyridoxal 5'-phosphate salvage; pyridoxal 5'-phosphate from pyridoxine 5'-phosphate: step 1/1.</text>
</comment>
<dbReference type="HAMAP" id="MF_01629">
    <property type="entry name" value="PdxH"/>
    <property type="match status" value="1"/>
</dbReference>
<keyword evidence="2 5" id="KW-0285">Flavoprotein</keyword>
<dbReference type="GO" id="GO:0004733">
    <property type="term" value="F:pyridoxamine phosphate oxidase activity"/>
    <property type="evidence" value="ECO:0007669"/>
    <property type="project" value="UniProtKB-UniRule"/>
</dbReference>
<sequence length="213" mass="24667">MDLRDNRRDYVQARLTRDSLLADPMAQFKDWFAAVLEHGGLPDPTAFTLATVDQYHRPHQRIVLLKEMTDHGFIFYTNQASAKGQDISANPHVAMNFAWLEMERQVRIEGTASKLAAEKAESYFRSRPIGSQLGALASAQSQPIASRTELEAKYLELEQQYQSEPVPKPEHWGGYLITPSRFEFWQGGRYRLHDRFEYQHDANNEWQITRLQP</sequence>
<feature type="binding site" evidence="6">
    <location>
        <begin position="7"/>
        <end position="10"/>
    </location>
    <ligand>
        <name>substrate</name>
    </ligand>
</feature>
<dbReference type="InterPro" id="IPR019740">
    <property type="entry name" value="Pyridox_Oxase_CS"/>
</dbReference>
<comment type="caution">
    <text evidence="10">The sequence shown here is derived from an EMBL/GenBank/DDBJ whole genome shotgun (WGS) entry which is preliminary data.</text>
</comment>
<dbReference type="InterPro" id="IPR012349">
    <property type="entry name" value="Split_barrel_FMN-bd"/>
</dbReference>
<accession>A0A2T4D7D8</accession>
<reference evidence="12 13" key="1">
    <citation type="submission" date="2018-03" db="EMBL/GenBank/DDBJ databases">
        <title>Cross-interface Injection: A General Nanoliter Liquid Handling Method Applied to Single Cells Genome Amplification Automated Nanoliter Liquid Handling Applied to Single Cell Multiple Displacement Amplification.</title>
        <authorList>
            <person name="Yun J."/>
            <person name="Xu P."/>
            <person name="Xu J."/>
            <person name="Dai X."/>
            <person name="Wang Y."/>
            <person name="Zheng X."/>
            <person name="Cao C."/>
            <person name="Yi Q."/>
            <person name="Zhu Y."/>
            <person name="Wang L."/>
            <person name="Dong Z."/>
            <person name="Huang Y."/>
            <person name="Huang L."/>
            <person name="Du W."/>
        </authorList>
    </citation>
    <scope>NUCLEOTIDE SEQUENCE [LARGE SCALE GENOMIC DNA]</scope>
    <source>
        <strain evidence="11 12">A9-4</strain>
        <strain evidence="10 13">Z-E1-2</strain>
    </source>
</reference>
<dbReference type="Pfam" id="PF01243">
    <property type="entry name" value="PNPOx_N"/>
    <property type="match status" value="1"/>
</dbReference>
<keyword evidence="3 5" id="KW-0288">FMN</keyword>
<dbReference type="InterPro" id="IPR019576">
    <property type="entry name" value="Pyridoxamine_oxidase_dimer_C"/>
</dbReference>
<dbReference type="InterPro" id="IPR011576">
    <property type="entry name" value="Pyridox_Oxase_N"/>
</dbReference>
<evidence type="ECO:0000313" key="10">
    <source>
        <dbReference type="EMBL" id="PTB83052.1"/>
    </source>
</evidence>
<comment type="pathway">
    <text evidence="5">Cofactor metabolism; pyridoxal 5'-phosphate salvage; pyridoxal 5'-phosphate from pyridoxamine 5'-phosphate: step 1/1.</text>
</comment>
<evidence type="ECO:0000256" key="6">
    <source>
        <dbReference type="PIRSR" id="PIRSR000190-1"/>
    </source>
</evidence>
<protein>
    <recommendedName>
        <fullName evidence="5">Pyridoxine/pyridoxamine 5'-phosphate oxidase</fullName>
        <ecNumber evidence="5">1.4.3.5</ecNumber>
    </recommendedName>
    <alternativeName>
        <fullName evidence="5">PNP/PMP oxidase</fullName>
        <shortName evidence="5">PNPOx</shortName>
    </alternativeName>
    <alternativeName>
        <fullName evidence="5">Pyridoxal 5'-phosphate synthase</fullName>
    </alternativeName>
</protein>
<dbReference type="EC" id="1.4.3.5" evidence="5"/>
<dbReference type="PANTHER" id="PTHR10851">
    <property type="entry name" value="PYRIDOXINE-5-PHOSPHATE OXIDASE"/>
    <property type="match status" value="1"/>
</dbReference>
<dbReference type="SUPFAM" id="SSF50475">
    <property type="entry name" value="FMN-binding split barrel"/>
    <property type="match status" value="1"/>
</dbReference>
<feature type="binding site" evidence="5 6">
    <location>
        <position position="123"/>
    </location>
    <ligand>
        <name>substrate</name>
    </ligand>
</feature>
<feature type="binding site" evidence="5 6">
    <location>
        <position position="127"/>
    </location>
    <ligand>
        <name>substrate</name>
    </ligand>
</feature>
<feature type="binding site" evidence="5 6">
    <location>
        <begin position="191"/>
        <end position="193"/>
    </location>
    <ligand>
        <name>substrate</name>
    </ligand>
</feature>
<keyword evidence="5" id="KW-0664">Pyridoxine biosynthesis</keyword>
<feature type="binding site" evidence="5 6">
    <location>
        <position position="131"/>
    </location>
    <ligand>
        <name>substrate</name>
    </ligand>
</feature>
<evidence type="ECO:0000259" key="9">
    <source>
        <dbReference type="Pfam" id="PF10590"/>
    </source>
</evidence>
<evidence type="ECO:0000256" key="7">
    <source>
        <dbReference type="PIRSR" id="PIRSR000190-2"/>
    </source>
</evidence>
<dbReference type="GO" id="GO:0010181">
    <property type="term" value="F:FMN binding"/>
    <property type="evidence" value="ECO:0007669"/>
    <property type="project" value="UniProtKB-UniRule"/>
</dbReference>
<keyword evidence="4 5" id="KW-0560">Oxidoreductase</keyword>
<feature type="binding site" evidence="5 7">
    <location>
        <begin position="61"/>
        <end position="66"/>
    </location>
    <ligand>
        <name>FMN</name>
        <dbReference type="ChEBI" id="CHEBI:58210"/>
    </ligand>
</feature>
<proteinExistence type="inferred from homology"/>
<evidence type="ECO:0000256" key="5">
    <source>
        <dbReference type="HAMAP-Rule" id="MF_01629"/>
    </source>
</evidence>
<dbReference type="NCBIfam" id="NF004231">
    <property type="entry name" value="PRK05679.1"/>
    <property type="match status" value="1"/>
</dbReference>
<comment type="catalytic activity">
    <reaction evidence="5">
        <text>pyridoxamine 5'-phosphate + O2 + H2O = pyridoxal 5'-phosphate + H2O2 + NH4(+)</text>
        <dbReference type="Rhea" id="RHEA:15817"/>
        <dbReference type="ChEBI" id="CHEBI:15377"/>
        <dbReference type="ChEBI" id="CHEBI:15379"/>
        <dbReference type="ChEBI" id="CHEBI:16240"/>
        <dbReference type="ChEBI" id="CHEBI:28938"/>
        <dbReference type="ChEBI" id="CHEBI:58451"/>
        <dbReference type="ChEBI" id="CHEBI:597326"/>
        <dbReference type="EC" id="1.4.3.5"/>
    </reaction>
</comment>
<evidence type="ECO:0000313" key="11">
    <source>
        <dbReference type="EMBL" id="PTB89735.1"/>
    </source>
</evidence>
<comment type="function">
    <text evidence="5">Catalyzes the oxidation of either pyridoxine 5'-phosphate (PNP) or pyridoxamine 5'-phosphate (PMP) into pyridoxal 5'-phosphate (PLP).</text>
</comment>
<dbReference type="Proteomes" id="UP000243022">
    <property type="component" value="Unassembled WGS sequence"/>
</dbReference>
<organism evidence="10 13">
    <name type="scientific">Pseudidiomarina aestuarii</name>
    <dbReference type="NCBI Taxonomy" id="624146"/>
    <lineage>
        <taxon>Bacteria</taxon>
        <taxon>Pseudomonadati</taxon>
        <taxon>Pseudomonadota</taxon>
        <taxon>Gammaproteobacteria</taxon>
        <taxon>Alteromonadales</taxon>
        <taxon>Idiomarinaceae</taxon>
        <taxon>Pseudidiomarina</taxon>
    </lineage>
</organism>
<dbReference type="EMBL" id="PYVS01000018">
    <property type="protein sequence ID" value="PTB83052.1"/>
    <property type="molecule type" value="Genomic_DNA"/>
</dbReference>
<evidence type="ECO:0000259" key="8">
    <source>
        <dbReference type="Pfam" id="PF01243"/>
    </source>
</evidence>